<sequence>MARKLMARKTPPLVG</sequence>
<organism evidence="1">
    <name type="scientific">Squirrel monkey polyomavirus</name>
    <dbReference type="NCBI Taxonomy" id="452475"/>
    <lineage>
        <taxon>Viruses</taxon>
        <taxon>Monodnaviria</taxon>
        <taxon>Shotokuvirae</taxon>
        <taxon>Cossaviricota</taxon>
        <taxon>Papovaviricetes</taxon>
        <taxon>Sepolyvirales</taxon>
        <taxon>Polyomaviridae</taxon>
        <taxon>Betapolyomavirus</taxon>
        <taxon>Betapolyomavirus saboliviensis</taxon>
    </lineage>
</organism>
<proteinExistence type="predicted"/>
<organismHost>
    <name type="scientific">Saimiri boliviensis boliviensis</name>
    <name type="common">Bolivian squirrel monkey</name>
    <dbReference type="NCBI Taxonomy" id="39432"/>
</organismHost>
<protein>
    <submittedName>
        <fullName evidence="1">Agno</fullName>
    </submittedName>
</protein>
<reference evidence="1" key="1">
    <citation type="submission" date="2020-10" db="EMBL/GenBank/DDBJ databases">
        <authorList>
            <person name="Rogers D.L."/>
            <person name="Vanchiere J.A."/>
        </authorList>
    </citation>
    <scope>NUCLEOTIDE SEQUENCE</scope>
    <source>
        <strain evidence="1">JV17-869A</strain>
    </source>
</reference>
<evidence type="ECO:0000313" key="1">
    <source>
        <dbReference type="EMBL" id="QXP80993.1"/>
    </source>
</evidence>
<accession>A0A8F6C6J9</accession>
<dbReference type="EMBL" id="MW091388">
    <property type="protein sequence ID" value="QXP80993.1"/>
    <property type="molecule type" value="Genomic_DNA"/>
</dbReference>
<name>A0A8F6C6J9_POVSM</name>